<dbReference type="AlphaFoldDB" id="A0A3S5B181"/>
<accession>A0A3S5B181</accession>
<proteinExistence type="predicted"/>
<reference evidence="2" key="1">
    <citation type="submission" date="2018-11" db="EMBL/GenBank/DDBJ databases">
        <authorList>
            <consortium name="Pathogen Informatics"/>
        </authorList>
    </citation>
    <scope>NUCLEOTIDE SEQUENCE</scope>
</reference>
<evidence type="ECO:0000256" key="1">
    <source>
        <dbReference type="SAM" id="MobiDB-lite"/>
    </source>
</evidence>
<name>A0A3S5B181_9PLAT</name>
<gene>
    <name evidence="2" type="ORF">PXEA_LOCUS36328</name>
</gene>
<dbReference type="EMBL" id="CAAALY010277331">
    <property type="protein sequence ID" value="VEL42888.1"/>
    <property type="molecule type" value="Genomic_DNA"/>
</dbReference>
<evidence type="ECO:0000313" key="3">
    <source>
        <dbReference type="Proteomes" id="UP000784294"/>
    </source>
</evidence>
<comment type="caution">
    <text evidence="2">The sequence shown here is derived from an EMBL/GenBank/DDBJ whole genome shotgun (WGS) entry which is preliminary data.</text>
</comment>
<sequence>MPNRKCCHATGATRSGLPHRSAQLQESAKTGIWVPVQVVQALRGISGGHNCFSSVCGIGGFSIPD</sequence>
<evidence type="ECO:0000313" key="2">
    <source>
        <dbReference type="EMBL" id="VEL42888.1"/>
    </source>
</evidence>
<dbReference type="Proteomes" id="UP000784294">
    <property type="component" value="Unassembled WGS sequence"/>
</dbReference>
<keyword evidence="3" id="KW-1185">Reference proteome</keyword>
<protein>
    <submittedName>
        <fullName evidence="2">Uncharacterized protein</fullName>
    </submittedName>
</protein>
<organism evidence="2 3">
    <name type="scientific">Protopolystoma xenopodis</name>
    <dbReference type="NCBI Taxonomy" id="117903"/>
    <lineage>
        <taxon>Eukaryota</taxon>
        <taxon>Metazoa</taxon>
        <taxon>Spiralia</taxon>
        <taxon>Lophotrochozoa</taxon>
        <taxon>Platyhelminthes</taxon>
        <taxon>Monogenea</taxon>
        <taxon>Polyopisthocotylea</taxon>
        <taxon>Polystomatidea</taxon>
        <taxon>Polystomatidae</taxon>
        <taxon>Protopolystoma</taxon>
    </lineage>
</organism>
<feature type="region of interest" description="Disordered" evidence="1">
    <location>
        <begin position="1"/>
        <end position="20"/>
    </location>
</feature>